<reference evidence="3 4" key="1">
    <citation type="journal article" date="2019" name="Sci. Rep.">
        <title>A high-quality genome of Eragrostis curvula grass provides insights into Poaceae evolution and supports new strategies to enhance forage quality.</title>
        <authorList>
            <person name="Carballo J."/>
            <person name="Santos B.A.C.M."/>
            <person name="Zappacosta D."/>
            <person name="Garbus I."/>
            <person name="Selva J.P."/>
            <person name="Gallo C.A."/>
            <person name="Diaz A."/>
            <person name="Albertini E."/>
            <person name="Caccamo M."/>
            <person name="Echenique V."/>
        </authorList>
    </citation>
    <scope>NUCLEOTIDE SEQUENCE [LARGE SCALE GENOMIC DNA]</scope>
    <source>
        <strain evidence="4">cv. Victoria</strain>
        <tissue evidence="3">Leaf</tissue>
    </source>
</reference>
<dbReference type="AlphaFoldDB" id="A0A5J9V5J4"/>
<dbReference type="SUPFAM" id="SSF53474">
    <property type="entry name" value="alpha/beta-Hydrolases"/>
    <property type="match status" value="1"/>
</dbReference>
<keyword evidence="4" id="KW-1185">Reference proteome</keyword>
<name>A0A5J9V5J4_9POAL</name>
<proteinExistence type="inferred from homology"/>
<dbReference type="GO" id="GO:0019748">
    <property type="term" value="P:secondary metabolic process"/>
    <property type="evidence" value="ECO:0007669"/>
    <property type="project" value="TreeGrafter"/>
</dbReference>
<dbReference type="PANTHER" id="PTHR11802">
    <property type="entry name" value="SERINE PROTEASE FAMILY S10 SERINE CARBOXYPEPTIDASE"/>
    <property type="match status" value="1"/>
</dbReference>
<dbReference type="GO" id="GO:0006508">
    <property type="term" value="P:proteolysis"/>
    <property type="evidence" value="ECO:0007669"/>
    <property type="project" value="InterPro"/>
</dbReference>
<dbReference type="InterPro" id="IPR029058">
    <property type="entry name" value="AB_hydrolase_fold"/>
</dbReference>
<evidence type="ECO:0000313" key="3">
    <source>
        <dbReference type="EMBL" id="TVU31472.1"/>
    </source>
</evidence>
<feature type="signal peptide" evidence="2">
    <location>
        <begin position="1"/>
        <end position="40"/>
    </location>
</feature>
<dbReference type="GO" id="GO:0016747">
    <property type="term" value="F:acyltransferase activity, transferring groups other than amino-acyl groups"/>
    <property type="evidence" value="ECO:0007669"/>
    <property type="project" value="TreeGrafter"/>
</dbReference>
<evidence type="ECO:0008006" key="5">
    <source>
        <dbReference type="Google" id="ProtNLM"/>
    </source>
</evidence>
<evidence type="ECO:0000313" key="4">
    <source>
        <dbReference type="Proteomes" id="UP000324897"/>
    </source>
</evidence>
<dbReference type="FunFam" id="3.40.50.1820:FF:000072">
    <property type="entry name" value="Serine carboxypeptidase-like 19"/>
    <property type="match status" value="1"/>
</dbReference>
<dbReference type="Gramene" id="TVU31472">
    <property type="protein sequence ID" value="TVU31472"/>
    <property type="gene ID" value="EJB05_23158"/>
</dbReference>
<dbReference type="PRINTS" id="PR00724">
    <property type="entry name" value="CRBOXYPTASEC"/>
</dbReference>
<evidence type="ECO:0000256" key="2">
    <source>
        <dbReference type="SAM" id="SignalP"/>
    </source>
</evidence>
<accession>A0A5J9V5J4</accession>
<organism evidence="3 4">
    <name type="scientific">Eragrostis curvula</name>
    <name type="common">weeping love grass</name>
    <dbReference type="NCBI Taxonomy" id="38414"/>
    <lineage>
        <taxon>Eukaryota</taxon>
        <taxon>Viridiplantae</taxon>
        <taxon>Streptophyta</taxon>
        <taxon>Embryophyta</taxon>
        <taxon>Tracheophyta</taxon>
        <taxon>Spermatophyta</taxon>
        <taxon>Magnoliopsida</taxon>
        <taxon>Liliopsida</taxon>
        <taxon>Poales</taxon>
        <taxon>Poaceae</taxon>
        <taxon>PACMAD clade</taxon>
        <taxon>Chloridoideae</taxon>
        <taxon>Eragrostideae</taxon>
        <taxon>Eragrostidinae</taxon>
        <taxon>Eragrostis</taxon>
    </lineage>
</organism>
<dbReference type="EMBL" id="RWGY01000011">
    <property type="protein sequence ID" value="TVU31472.1"/>
    <property type="molecule type" value="Genomic_DNA"/>
</dbReference>
<comment type="caution">
    <text evidence="3">The sequence shown here is derived from an EMBL/GenBank/DDBJ whole genome shotgun (WGS) entry which is preliminary data.</text>
</comment>
<evidence type="ECO:0000256" key="1">
    <source>
        <dbReference type="ARBA" id="ARBA00009431"/>
    </source>
</evidence>
<dbReference type="Gene3D" id="3.40.50.1820">
    <property type="entry name" value="alpha/beta hydrolase"/>
    <property type="match status" value="1"/>
</dbReference>
<protein>
    <recommendedName>
        <fullName evidence="5">Serine carboxypeptidase-like 19</fullName>
    </recommendedName>
</protein>
<dbReference type="Pfam" id="PF00450">
    <property type="entry name" value="Peptidase_S10"/>
    <property type="match status" value="1"/>
</dbReference>
<comment type="similarity">
    <text evidence="1">Belongs to the peptidase S10 family.</text>
</comment>
<dbReference type="GO" id="GO:0004185">
    <property type="term" value="F:serine-type carboxypeptidase activity"/>
    <property type="evidence" value="ECO:0007669"/>
    <property type="project" value="InterPro"/>
</dbReference>
<dbReference type="PANTHER" id="PTHR11802:SF53">
    <property type="entry name" value="OS10G0101200 PROTEIN"/>
    <property type="match status" value="1"/>
</dbReference>
<dbReference type="OrthoDB" id="443318at2759"/>
<dbReference type="Proteomes" id="UP000324897">
    <property type="component" value="Chromosome 1"/>
</dbReference>
<dbReference type="InterPro" id="IPR001563">
    <property type="entry name" value="Peptidase_S10"/>
</dbReference>
<sequence>MVCSSSSSASGGRRRSPHVVLAGLLLLIASSSCLFAAAEAKRNVITHIKGFEGPLPFHLETGYVEVDEEHGAQLFYYFIESERNPAEDPLLLWITGGPGCSALSGLLFEIGPLKFDVAGYTEGFPRLVYFEDSWTKVANVIFLDAPVGTGFSYSREDAGLNVSLTGSGRQHHTFLRKWLAEHPEFASNPLYIGGDSYSGYTVPVTALDIATNSNQDDPKLNLAGYMVGNAATDDRYDSGGKVPFMHGMGSSPTSSTRRRAWDAAAIFTRSPTRATRSAPTR</sequence>
<feature type="chain" id="PRO_5023906319" description="Serine carboxypeptidase-like 19" evidence="2">
    <location>
        <begin position="41"/>
        <end position="281"/>
    </location>
</feature>
<keyword evidence="2" id="KW-0732">Signal</keyword>
<gene>
    <name evidence="3" type="ORF">EJB05_23158</name>
</gene>